<evidence type="ECO:0008006" key="3">
    <source>
        <dbReference type="Google" id="ProtNLM"/>
    </source>
</evidence>
<dbReference type="CDD" id="cd22784">
    <property type="entry name" value="DPBB_MltA_YuiC-like"/>
    <property type="match status" value="1"/>
</dbReference>
<dbReference type="Proteomes" id="UP000178490">
    <property type="component" value="Unassembled WGS sequence"/>
</dbReference>
<reference evidence="1 2" key="1">
    <citation type="journal article" date="2016" name="Nat. Commun.">
        <title>Thousands of microbial genomes shed light on interconnected biogeochemical processes in an aquifer system.</title>
        <authorList>
            <person name="Anantharaman K."/>
            <person name="Brown C.T."/>
            <person name="Hug L.A."/>
            <person name="Sharon I."/>
            <person name="Castelle C.J."/>
            <person name="Probst A.J."/>
            <person name="Thomas B.C."/>
            <person name="Singh A."/>
            <person name="Wilkins M.J."/>
            <person name="Karaoz U."/>
            <person name="Brodie E.L."/>
            <person name="Williams K.H."/>
            <person name="Hubbard S.S."/>
            <person name="Banfield J.F."/>
        </authorList>
    </citation>
    <scope>NUCLEOTIDE SEQUENCE [LARGE SCALE GENOMIC DNA]</scope>
</reference>
<protein>
    <recommendedName>
        <fullName evidence="3">3D domain-containing protein</fullName>
    </recommendedName>
</protein>
<sequence length="107" mass="11931">MTVLTAYTSTPGQTDDSPFIAASGKRVYDGMVAANWLPMGTKIKIPALYGDKVFTVDDRMNPRYGYGRMDVWLDAPVVQAKKFGVKRTAVEIYYEEKSTKVAKVDNI</sequence>
<gene>
    <name evidence="1" type="ORF">A2537_03040</name>
</gene>
<organism evidence="1 2">
    <name type="scientific">Candidatus Magasanikbacteria bacterium RIFOXYD2_FULL_36_9</name>
    <dbReference type="NCBI Taxonomy" id="1798707"/>
    <lineage>
        <taxon>Bacteria</taxon>
        <taxon>Candidatus Magasanikiibacteriota</taxon>
    </lineage>
</organism>
<accession>A0A1F6NZ79</accession>
<evidence type="ECO:0000313" key="2">
    <source>
        <dbReference type="Proteomes" id="UP000178490"/>
    </source>
</evidence>
<dbReference type="EMBL" id="MFRC01000055">
    <property type="protein sequence ID" value="OGH88964.1"/>
    <property type="molecule type" value="Genomic_DNA"/>
</dbReference>
<proteinExistence type="predicted"/>
<comment type="caution">
    <text evidence="1">The sequence shown here is derived from an EMBL/GenBank/DDBJ whole genome shotgun (WGS) entry which is preliminary data.</text>
</comment>
<name>A0A1F6NZ79_9BACT</name>
<dbReference type="AlphaFoldDB" id="A0A1F6NZ79"/>
<evidence type="ECO:0000313" key="1">
    <source>
        <dbReference type="EMBL" id="OGH88964.1"/>
    </source>
</evidence>